<dbReference type="GeneID" id="41332362"/>
<evidence type="ECO:0000313" key="6">
    <source>
        <dbReference type="EMBL" id="ACD84539.1"/>
    </source>
</evidence>
<feature type="domain" description="DNA-directed DNA polymerase family B multifunctional" evidence="5">
    <location>
        <begin position="65"/>
        <end position="121"/>
    </location>
</feature>
<dbReference type="RefSeq" id="YP_009666170.1">
    <property type="nucleotide sequence ID" value="NC_043468.1"/>
</dbReference>
<feature type="non-terminal residue" evidence="6">
    <location>
        <position position="1"/>
    </location>
</feature>
<keyword evidence="3" id="KW-0548">Nucleotidyltransferase</keyword>
<dbReference type="InterPro" id="IPR043502">
    <property type="entry name" value="DNA/RNA_pol_sf"/>
</dbReference>
<dbReference type="GO" id="GO:0000166">
    <property type="term" value="F:nucleotide binding"/>
    <property type="evidence" value="ECO:0007669"/>
    <property type="project" value="InterPro"/>
</dbReference>
<evidence type="ECO:0000256" key="3">
    <source>
        <dbReference type="ARBA" id="ARBA00022695"/>
    </source>
</evidence>
<dbReference type="SUPFAM" id="SSF56672">
    <property type="entry name" value="DNA/RNA polymerases"/>
    <property type="match status" value="1"/>
</dbReference>
<reference evidence="6" key="1">
    <citation type="submission" date="2007-12" db="EMBL/GenBank/DDBJ databases">
        <title>Phylogenetic relationships in the family Alloherpesviridae.</title>
        <authorList>
            <person name="Waltzek T.B."/>
            <person name="Kelley G.O."/>
            <person name="Alfaro M.E."/>
            <person name="Kurobe T."/>
            <person name="Davison A.J."/>
            <person name="Hedrick R.P."/>
        </authorList>
    </citation>
    <scope>NUCLEOTIDE SEQUENCE</scope>
    <source>
        <strain evidence="6">Wisconsin epidemic</strain>
    </source>
</reference>
<keyword evidence="4" id="KW-0239">DNA-directed DNA polymerase</keyword>
<dbReference type="EC" id="2.7.7.7" evidence="1"/>
<evidence type="ECO:0000256" key="1">
    <source>
        <dbReference type="ARBA" id="ARBA00012417"/>
    </source>
</evidence>
<dbReference type="EMBL" id="EU349277">
    <property type="protein sequence ID" value="ACD84539.1"/>
    <property type="molecule type" value="Genomic_DNA"/>
</dbReference>
<evidence type="ECO:0000256" key="4">
    <source>
        <dbReference type="ARBA" id="ARBA00022932"/>
    </source>
</evidence>
<protein>
    <recommendedName>
        <fullName evidence="1">DNA-directed DNA polymerase</fullName>
        <ecNumber evidence="1">2.7.7.7</ecNumber>
    </recommendedName>
</protein>
<dbReference type="GO" id="GO:0003887">
    <property type="term" value="F:DNA-directed DNA polymerase activity"/>
    <property type="evidence" value="ECO:0007669"/>
    <property type="project" value="UniProtKB-KW"/>
</dbReference>
<dbReference type="GO" id="GO:0003677">
    <property type="term" value="F:DNA binding"/>
    <property type="evidence" value="ECO:0007669"/>
    <property type="project" value="InterPro"/>
</dbReference>
<sequence length="150" mass="16933">SNMCDLNISIESVVDHERMCDVKDFVGYDWSGLEGGFDKCTLIMSVDRTDPKKPVLKRHFSDTGASLKRYLAMRGMHKKAMKKAHDEGDVDARVFHNRLQSEMKIQANAHYGVSPNTCSLMITTQGQHKIKFVNTSLSKLQFGDHGLFPN</sequence>
<accession>C6ER30</accession>
<evidence type="ECO:0000256" key="2">
    <source>
        <dbReference type="ARBA" id="ARBA00022679"/>
    </source>
</evidence>
<name>C6ER30_9VIRU</name>
<dbReference type="KEGG" id="vg:41332362"/>
<proteinExistence type="predicted"/>
<evidence type="ECO:0000259" key="5">
    <source>
        <dbReference type="Pfam" id="PF00136"/>
    </source>
</evidence>
<dbReference type="Pfam" id="PF00136">
    <property type="entry name" value="DNA_pol_B"/>
    <property type="match status" value="1"/>
</dbReference>
<dbReference type="InterPro" id="IPR006134">
    <property type="entry name" value="DNA-dir_DNA_pol_B_multi_dom"/>
</dbReference>
<organism evidence="6">
    <name type="scientific">Salmonid herpesvirus 3</name>
    <dbReference type="NCBI Taxonomy" id="508442"/>
    <lineage>
        <taxon>Viruses</taxon>
        <taxon>Duplodnaviria</taxon>
        <taxon>Heunggongvirae</taxon>
        <taxon>Peploviricota</taxon>
        <taxon>Herviviricetes</taxon>
        <taxon>Herpesvirales</taxon>
        <taxon>Alloherpesviridae</taxon>
        <taxon>Salmovirus</taxon>
        <taxon>Salmovirus salmonidallo3</taxon>
    </lineage>
</organism>
<feature type="non-terminal residue" evidence="6">
    <location>
        <position position="150"/>
    </location>
</feature>
<keyword evidence="2" id="KW-0808">Transferase</keyword>
<dbReference type="Gene3D" id="1.10.287.690">
    <property type="entry name" value="Helix hairpin bin"/>
    <property type="match status" value="1"/>
</dbReference>